<evidence type="ECO:0000256" key="2">
    <source>
        <dbReference type="ARBA" id="ARBA00009904"/>
    </source>
</evidence>
<evidence type="ECO:0000256" key="4">
    <source>
        <dbReference type="ARBA" id="ARBA00022692"/>
    </source>
</evidence>
<evidence type="ECO:0000256" key="9">
    <source>
        <dbReference type="SAM" id="Phobius"/>
    </source>
</evidence>
<dbReference type="AlphaFoldDB" id="A0A0P8WMP5"/>
<dbReference type="GO" id="GO:0033179">
    <property type="term" value="C:proton-transporting V-type ATPase, V0 domain"/>
    <property type="evidence" value="ECO:0007669"/>
    <property type="project" value="InterPro"/>
</dbReference>
<feature type="transmembrane region" description="Helical" evidence="9">
    <location>
        <begin position="440"/>
        <end position="461"/>
    </location>
</feature>
<dbReference type="GO" id="GO:0046961">
    <property type="term" value="F:proton-transporting ATPase activity, rotational mechanism"/>
    <property type="evidence" value="ECO:0007669"/>
    <property type="project" value="InterPro"/>
</dbReference>
<comment type="subcellular location">
    <subcellularLocation>
        <location evidence="1">Membrane</location>
        <topology evidence="1">Multi-pass membrane protein</topology>
    </subcellularLocation>
</comment>
<comment type="caution">
    <text evidence="10">The sequence shown here is derived from an EMBL/GenBank/DDBJ whole genome shotgun (WGS) entry which is preliminary data.</text>
</comment>
<proteinExistence type="inferred from homology"/>
<sequence>MAVEKMEMVSAIGRIHDIKIVAEEMVKCGCIHVVDAMEDIKLHAGEEYKHVEEIIKRFEGEKGQQKIRDMLYRTMDALDMDTTDIKSHKIGDIDIEKIKDKLTSVFKEALKLRNMLDKSQADLVRIKEFKSKAQNIKGLNFTLSELRKLKFFSFKIGRLSRHYYVKLKENVENIPSIVYRISSNKNYVTIICFTPPSSINESEVIFKSLGFEEIAIPEIIKDTPDNAVVKFDKLIKERIKKIERIKKDIEALREENKDFLFTGLNVMDKYQKSLMLTDNAVNTEQVFCLSGWIPRSCKEVFLERIKPVEDKFVMSFREDNKVKMGKPPTVLSNNILVRPFEYIVTMYGTPEYREVDPTPFVAVSYMIMFGAMFGDVGQGFLLFLGGLYLAVFKKSKDFGGILERIGISSCIFGLLYGSVFGNEEVIKPILFYPMENINTMLLGSVILGIVLSFISYAANFINCARAKDIEEGIFGREGFVSLMFLSIILLSAYSFFQYGKYLLPLGATSAILFIFLLLIIMKEPIARLIERKRPLYEGNKGDYYVESIFGVIETLLGMLSKTISFVRIGAFALNHAGLFVAFKTVADMTRNGTAGFFVLVLGNIIIICLEGLVVFIQGLRLEYYELFSRFYKGDGVEYRPVSLKYKEDTL</sequence>
<dbReference type="Gene3D" id="3.30.70.2170">
    <property type="match status" value="1"/>
</dbReference>
<evidence type="ECO:0000256" key="3">
    <source>
        <dbReference type="ARBA" id="ARBA00022448"/>
    </source>
</evidence>
<dbReference type="Pfam" id="PF01496">
    <property type="entry name" value="V_ATPase_I"/>
    <property type="match status" value="2"/>
</dbReference>
<dbReference type="GO" id="GO:0016471">
    <property type="term" value="C:vacuolar proton-transporting V-type ATPase complex"/>
    <property type="evidence" value="ECO:0007669"/>
    <property type="project" value="TreeGrafter"/>
</dbReference>
<keyword evidence="7 9" id="KW-0472">Membrane</keyword>
<dbReference type="GO" id="GO:0007035">
    <property type="term" value="P:vacuolar acidification"/>
    <property type="evidence" value="ECO:0007669"/>
    <property type="project" value="TreeGrafter"/>
</dbReference>
<keyword evidence="5 9" id="KW-1133">Transmembrane helix</keyword>
<evidence type="ECO:0000256" key="8">
    <source>
        <dbReference type="SAM" id="Coils"/>
    </source>
</evidence>
<dbReference type="OrthoDB" id="9803814at2"/>
<feature type="transmembrane region" description="Helical" evidence="9">
    <location>
        <begin position="365"/>
        <end position="389"/>
    </location>
</feature>
<keyword evidence="8" id="KW-0175">Coiled coil</keyword>
<evidence type="ECO:0000256" key="7">
    <source>
        <dbReference type="ARBA" id="ARBA00023136"/>
    </source>
</evidence>
<evidence type="ECO:0000256" key="5">
    <source>
        <dbReference type="ARBA" id="ARBA00022989"/>
    </source>
</evidence>
<dbReference type="Gene3D" id="1.20.1460.20">
    <property type="match status" value="1"/>
</dbReference>
<feature type="transmembrane region" description="Helical" evidence="9">
    <location>
        <begin position="594"/>
        <end position="616"/>
    </location>
</feature>
<gene>
    <name evidence="10" type="ORF">OXPF_26430</name>
</gene>
<evidence type="ECO:0000313" key="10">
    <source>
        <dbReference type="EMBL" id="KPU43783.1"/>
    </source>
</evidence>
<evidence type="ECO:0000313" key="11">
    <source>
        <dbReference type="Proteomes" id="UP000050326"/>
    </source>
</evidence>
<dbReference type="EMBL" id="LKET01000035">
    <property type="protein sequence ID" value="KPU43783.1"/>
    <property type="molecule type" value="Genomic_DNA"/>
</dbReference>
<feature type="transmembrane region" description="Helical" evidence="9">
    <location>
        <begin position="565"/>
        <end position="582"/>
    </location>
</feature>
<feature type="transmembrane region" description="Helical" evidence="9">
    <location>
        <begin position="473"/>
        <end position="495"/>
    </location>
</feature>
<keyword evidence="4 9" id="KW-0812">Transmembrane</keyword>
<feature type="transmembrane region" description="Helical" evidence="9">
    <location>
        <begin position="401"/>
        <end position="420"/>
    </location>
</feature>
<feature type="transmembrane region" description="Helical" evidence="9">
    <location>
        <begin position="541"/>
        <end position="559"/>
    </location>
</feature>
<dbReference type="PATRIC" id="fig|36849.3.peg.2797"/>
<keyword evidence="6" id="KW-0406">Ion transport</keyword>
<dbReference type="RefSeq" id="WP_054875671.1">
    <property type="nucleotide sequence ID" value="NZ_LKET01000035.1"/>
</dbReference>
<feature type="transmembrane region" description="Helical" evidence="9">
    <location>
        <begin position="501"/>
        <end position="520"/>
    </location>
</feature>
<protein>
    <submittedName>
        <fullName evidence="10">V-type ATP synthase subunit I</fullName>
    </submittedName>
</protein>
<name>A0A0P8WMP5_9CLOT</name>
<organism evidence="10 11">
    <name type="scientific">Oxobacter pfennigii</name>
    <dbReference type="NCBI Taxonomy" id="36849"/>
    <lineage>
        <taxon>Bacteria</taxon>
        <taxon>Bacillati</taxon>
        <taxon>Bacillota</taxon>
        <taxon>Clostridia</taxon>
        <taxon>Eubacteriales</taxon>
        <taxon>Clostridiaceae</taxon>
        <taxon>Oxobacter</taxon>
    </lineage>
</organism>
<dbReference type="STRING" id="36849.OXPF_26430"/>
<comment type="similarity">
    <text evidence="2">Belongs to the V-ATPase 116 kDa subunit family.</text>
</comment>
<keyword evidence="3" id="KW-0813">Transport</keyword>
<dbReference type="InterPro" id="IPR002490">
    <property type="entry name" value="V-ATPase_116kDa_su"/>
</dbReference>
<feature type="coiled-coil region" evidence="8">
    <location>
        <begin position="235"/>
        <end position="262"/>
    </location>
</feature>
<evidence type="ECO:0000256" key="6">
    <source>
        <dbReference type="ARBA" id="ARBA00023065"/>
    </source>
</evidence>
<accession>A0A0P8WMP5</accession>
<dbReference type="PANTHER" id="PTHR11629">
    <property type="entry name" value="VACUOLAR PROTON ATPASES"/>
    <property type="match status" value="1"/>
</dbReference>
<reference evidence="10 11" key="1">
    <citation type="submission" date="2015-09" db="EMBL/GenBank/DDBJ databases">
        <title>Genome sequence of Oxobacter pfennigii DSM 3222.</title>
        <authorList>
            <person name="Poehlein A."/>
            <person name="Bengelsdorf F.R."/>
            <person name="Schiel-Bengelsdorf B."/>
            <person name="Duerre P."/>
            <person name="Daniel R."/>
        </authorList>
    </citation>
    <scope>NUCLEOTIDE SEQUENCE [LARGE SCALE GENOMIC DNA]</scope>
    <source>
        <strain evidence="10 11">DSM 3222</strain>
    </source>
</reference>
<dbReference type="Gene3D" id="3.30.70.2750">
    <property type="match status" value="1"/>
</dbReference>
<dbReference type="PANTHER" id="PTHR11629:SF63">
    <property type="entry name" value="V-TYPE PROTON ATPASE SUBUNIT A"/>
    <property type="match status" value="1"/>
</dbReference>
<dbReference type="Proteomes" id="UP000050326">
    <property type="component" value="Unassembled WGS sequence"/>
</dbReference>
<keyword evidence="11" id="KW-1185">Reference proteome</keyword>
<dbReference type="GO" id="GO:0051117">
    <property type="term" value="F:ATPase binding"/>
    <property type="evidence" value="ECO:0007669"/>
    <property type="project" value="TreeGrafter"/>
</dbReference>
<evidence type="ECO:0000256" key="1">
    <source>
        <dbReference type="ARBA" id="ARBA00004141"/>
    </source>
</evidence>